<dbReference type="OrthoDB" id="9778595at2"/>
<keyword evidence="12" id="KW-1185">Reference proteome</keyword>
<keyword evidence="5" id="KW-0808">Transferase</keyword>
<dbReference type="PANTHER" id="PTHR30040:SF2">
    <property type="entry name" value="FAD:PROTEIN FMN TRANSFERASE"/>
    <property type="match status" value="1"/>
</dbReference>
<keyword evidence="6" id="KW-0479">Metal-binding</keyword>
<accession>K9GNS9</accession>
<organism evidence="11 12">
    <name type="scientific">Caenispirillum salinarum AK4</name>
    <dbReference type="NCBI Taxonomy" id="1238182"/>
    <lineage>
        <taxon>Bacteria</taxon>
        <taxon>Pseudomonadati</taxon>
        <taxon>Pseudomonadota</taxon>
        <taxon>Alphaproteobacteria</taxon>
        <taxon>Rhodospirillales</taxon>
        <taxon>Novispirillaceae</taxon>
        <taxon>Caenispirillum</taxon>
    </lineage>
</organism>
<dbReference type="EMBL" id="ANHY01000031">
    <property type="protein sequence ID" value="EKV26379.1"/>
    <property type="molecule type" value="Genomic_DNA"/>
</dbReference>
<dbReference type="Gene3D" id="3.10.520.10">
    <property type="entry name" value="ApbE-like domains"/>
    <property type="match status" value="1"/>
</dbReference>
<gene>
    <name evidence="11" type="ORF">C882_2814</name>
</gene>
<dbReference type="Pfam" id="PF02424">
    <property type="entry name" value="ApbE"/>
    <property type="match status" value="1"/>
</dbReference>
<dbReference type="RefSeq" id="WP_009542805.1">
    <property type="nucleotide sequence ID" value="NZ_ANHY01000031.1"/>
</dbReference>
<evidence type="ECO:0000256" key="10">
    <source>
        <dbReference type="ARBA" id="ARBA00048540"/>
    </source>
</evidence>
<protein>
    <recommendedName>
        <fullName evidence="3">FAD:protein FMN transferase</fullName>
        <ecNumber evidence="2">2.7.1.180</ecNumber>
    </recommendedName>
    <alternativeName>
        <fullName evidence="9">Flavin transferase</fullName>
    </alternativeName>
</protein>
<dbReference type="InterPro" id="IPR003374">
    <property type="entry name" value="ApbE-like_sf"/>
</dbReference>
<dbReference type="AlphaFoldDB" id="K9GNS9"/>
<dbReference type="SUPFAM" id="SSF143631">
    <property type="entry name" value="ApbE-like"/>
    <property type="match status" value="1"/>
</dbReference>
<evidence type="ECO:0000256" key="2">
    <source>
        <dbReference type="ARBA" id="ARBA00011955"/>
    </source>
</evidence>
<evidence type="ECO:0000256" key="3">
    <source>
        <dbReference type="ARBA" id="ARBA00016337"/>
    </source>
</evidence>
<proteinExistence type="predicted"/>
<dbReference type="GO" id="GO:0046872">
    <property type="term" value="F:metal ion binding"/>
    <property type="evidence" value="ECO:0007669"/>
    <property type="project" value="UniProtKB-KW"/>
</dbReference>
<dbReference type="EC" id="2.7.1.180" evidence="2"/>
<dbReference type="InterPro" id="IPR006311">
    <property type="entry name" value="TAT_signal"/>
</dbReference>
<evidence type="ECO:0000256" key="1">
    <source>
        <dbReference type="ARBA" id="ARBA00001946"/>
    </source>
</evidence>
<sequence length="303" mass="31322">MSLSRRRFISIAAGAGAAALALGGAGPARARAGGGLRRWTGTAMGARAEMILPAAAMDLLPRLRAEIDRLEDVFSLYRPDSALSRLNRDGDLDAPPLELVDVLGRARAVSTLTDGAFDVTVQPLWALRARHLQAGTEPTPPEVAAARALVDWRGLRVDPARITLARRGMAVTLNGIAQGYVTDRVADVLRGAGLEGVLVSLGETRALGPHPDGRPWTVAPGADAEPLPLREGALAITEPAASGGHVLDPATGRAGGRLRRVTVQAPTATTADALSTALALVPAARRDAVARAGGATAVWALDV</sequence>
<comment type="catalytic activity">
    <reaction evidence="10">
        <text>L-threonyl-[protein] + FAD = FMN-L-threonyl-[protein] + AMP + H(+)</text>
        <dbReference type="Rhea" id="RHEA:36847"/>
        <dbReference type="Rhea" id="RHEA-COMP:11060"/>
        <dbReference type="Rhea" id="RHEA-COMP:11061"/>
        <dbReference type="ChEBI" id="CHEBI:15378"/>
        <dbReference type="ChEBI" id="CHEBI:30013"/>
        <dbReference type="ChEBI" id="CHEBI:57692"/>
        <dbReference type="ChEBI" id="CHEBI:74257"/>
        <dbReference type="ChEBI" id="CHEBI:456215"/>
        <dbReference type="EC" id="2.7.1.180"/>
    </reaction>
</comment>
<dbReference type="InterPro" id="IPR024932">
    <property type="entry name" value="ApbE"/>
</dbReference>
<keyword evidence="8" id="KW-0460">Magnesium</keyword>
<evidence type="ECO:0000256" key="7">
    <source>
        <dbReference type="ARBA" id="ARBA00022827"/>
    </source>
</evidence>
<dbReference type="STRING" id="1238182.C882_2814"/>
<dbReference type="GO" id="GO:0016740">
    <property type="term" value="F:transferase activity"/>
    <property type="evidence" value="ECO:0007669"/>
    <property type="project" value="UniProtKB-KW"/>
</dbReference>
<keyword evidence="4" id="KW-0285">Flavoprotein</keyword>
<evidence type="ECO:0000256" key="4">
    <source>
        <dbReference type="ARBA" id="ARBA00022630"/>
    </source>
</evidence>
<dbReference type="PROSITE" id="PS51318">
    <property type="entry name" value="TAT"/>
    <property type="match status" value="1"/>
</dbReference>
<comment type="caution">
    <text evidence="11">The sequence shown here is derived from an EMBL/GenBank/DDBJ whole genome shotgun (WGS) entry which is preliminary data.</text>
</comment>
<dbReference type="Proteomes" id="UP000009881">
    <property type="component" value="Unassembled WGS sequence"/>
</dbReference>
<evidence type="ECO:0000256" key="8">
    <source>
        <dbReference type="ARBA" id="ARBA00022842"/>
    </source>
</evidence>
<reference evidence="11 12" key="1">
    <citation type="journal article" date="2013" name="Genome Announc.">
        <title>Draft Genome Sequence of an Alphaproteobacterium, Caenispirillum salinarum AK4(T), Isolated from a Solar Saltern.</title>
        <authorList>
            <person name="Khatri I."/>
            <person name="Singh A."/>
            <person name="Korpole S."/>
            <person name="Pinnaka A.K."/>
            <person name="Subramanian S."/>
        </authorList>
    </citation>
    <scope>NUCLEOTIDE SEQUENCE [LARGE SCALE GENOMIC DNA]</scope>
    <source>
        <strain evidence="11 12">AK4</strain>
    </source>
</reference>
<evidence type="ECO:0000256" key="5">
    <source>
        <dbReference type="ARBA" id="ARBA00022679"/>
    </source>
</evidence>
<dbReference type="eggNOG" id="COG1477">
    <property type="taxonomic scope" value="Bacteria"/>
</dbReference>
<name>K9GNS9_9PROT</name>
<evidence type="ECO:0000313" key="11">
    <source>
        <dbReference type="EMBL" id="EKV26379.1"/>
    </source>
</evidence>
<evidence type="ECO:0000313" key="12">
    <source>
        <dbReference type="Proteomes" id="UP000009881"/>
    </source>
</evidence>
<dbReference type="PANTHER" id="PTHR30040">
    <property type="entry name" value="THIAMINE BIOSYNTHESIS LIPOPROTEIN APBE"/>
    <property type="match status" value="1"/>
</dbReference>
<evidence type="ECO:0000256" key="6">
    <source>
        <dbReference type="ARBA" id="ARBA00022723"/>
    </source>
</evidence>
<evidence type="ECO:0000256" key="9">
    <source>
        <dbReference type="ARBA" id="ARBA00031306"/>
    </source>
</evidence>
<keyword evidence="7" id="KW-0274">FAD</keyword>
<comment type="cofactor">
    <cofactor evidence="1">
        <name>Mg(2+)</name>
        <dbReference type="ChEBI" id="CHEBI:18420"/>
    </cofactor>
</comment>
<dbReference type="PATRIC" id="fig|1238182.3.peg.4365"/>